<protein>
    <recommendedName>
        <fullName evidence="23">Ubiquitin-like domain-containing protein</fullName>
    </recommendedName>
</protein>
<dbReference type="OrthoDB" id="428577at2759"/>
<evidence type="ECO:0000256" key="2">
    <source>
        <dbReference type="ARBA" id="ARBA00004496"/>
    </source>
</evidence>
<dbReference type="InterPro" id="IPR048540">
    <property type="entry name" value="Rrn7_cyclin_N"/>
</dbReference>
<evidence type="ECO:0000256" key="9">
    <source>
        <dbReference type="ARBA" id="ARBA00022499"/>
    </source>
</evidence>
<evidence type="ECO:0000256" key="22">
    <source>
        <dbReference type="SAM" id="MobiDB-lite"/>
    </source>
</evidence>
<evidence type="ECO:0000259" key="23">
    <source>
        <dbReference type="PROSITE" id="PS50053"/>
    </source>
</evidence>
<feature type="region of interest" description="Disordered" evidence="22">
    <location>
        <begin position="135"/>
        <end position="181"/>
    </location>
</feature>
<comment type="similarity">
    <text evidence="5">In the N-terminal section; belongs to the ubiquitin family.</text>
</comment>
<dbReference type="Pfam" id="PF01020">
    <property type="entry name" value="Ribosomal_L40e"/>
    <property type="match status" value="1"/>
</dbReference>
<keyword evidence="25" id="KW-1185">Reference proteome</keyword>
<gene>
    <name evidence="24" type="ORF">VMCG_02669</name>
</gene>
<dbReference type="PRINTS" id="PR00348">
    <property type="entry name" value="UBIQUITIN"/>
</dbReference>
<evidence type="ECO:0000256" key="5">
    <source>
        <dbReference type="ARBA" id="ARBA00008373"/>
    </source>
</evidence>
<dbReference type="InterPro" id="IPR048538">
    <property type="entry name" value="Rrn7_cyclin_C"/>
</dbReference>
<dbReference type="SMART" id="SM01377">
    <property type="entry name" value="Ribosomal_L40e"/>
    <property type="match status" value="1"/>
</dbReference>
<evidence type="ECO:0000256" key="6">
    <source>
        <dbReference type="ARBA" id="ARBA00008430"/>
    </source>
</evidence>
<dbReference type="InterPro" id="IPR011332">
    <property type="entry name" value="Ribosomal_zn-bd"/>
</dbReference>
<dbReference type="PROSITE" id="PS00299">
    <property type="entry name" value="UBIQUITIN_1"/>
    <property type="match status" value="1"/>
</dbReference>
<dbReference type="PROSITE" id="PS50053">
    <property type="entry name" value="UBIQUITIN_2"/>
    <property type="match status" value="1"/>
</dbReference>
<dbReference type="PANTHER" id="PTHR31576">
    <property type="entry name" value="TATA BOX-BINDING PROTEIN-ASSOCIATED FACTOR RNA POLYMERASE I SUBUNIT B"/>
    <property type="match status" value="1"/>
</dbReference>
<evidence type="ECO:0000256" key="20">
    <source>
        <dbReference type="ARBA" id="ARBA00035124"/>
    </source>
</evidence>
<keyword evidence="11" id="KW-0863">Zinc-finger</keyword>
<dbReference type="SUPFAM" id="SSF57829">
    <property type="entry name" value="Zn-binding ribosomal proteins"/>
    <property type="match status" value="1"/>
</dbReference>
<evidence type="ECO:0000256" key="17">
    <source>
        <dbReference type="ARBA" id="ARBA00023163"/>
    </source>
</evidence>
<dbReference type="SUPFAM" id="SSF54236">
    <property type="entry name" value="Ubiquitin-like"/>
    <property type="match status" value="1"/>
</dbReference>
<dbReference type="GO" id="GO:0001164">
    <property type="term" value="F:RNA polymerase I core promoter sequence-specific DNA binding"/>
    <property type="evidence" value="ECO:0007669"/>
    <property type="project" value="InterPro"/>
</dbReference>
<dbReference type="InterPro" id="IPR029071">
    <property type="entry name" value="Ubiquitin-like_domsf"/>
</dbReference>
<evidence type="ECO:0000256" key="14">
    <source>
        <dbReference type="ARBA" id="ARBA00022980"/>
    </source>
</evidence>
<dbReference type="InterPro" id="IPR019954">
    <property type="entry name" value="Ubiquitin_CS"/>
</dbReference>
<evidence type="ECO:0000313" key="24">
    <source>
        <dbReference type="EMBL" id="ROW09403.1"/>
    </source>
</evidence>
<dbReference type="Gene3D" id="4.10.1060.50">
    <property type="match status" value="1"/>
</dbReference>
<feature type="domain" description="Ubiquitin-like" evidence="23">
    <location>
        <begin position="563"/>
        <end position="638"/>
    </location>
</feature>
<name>A0A423X0X6_9PEZI</name>
<dbReference type="GO" id="GO:0008270">
    <property type="term" value="F:zinc ion binding"/>
    <property type="evidence" value="ECO:0007669"/>
    <property type="project" value="UniProtKB-KW"/>
</dbReference>
<evidence type="ECO:0000256" key="21">
    <source>
        <dbReference type="ARBA" id="ARBA00045962"/>
    </source>
</evidence>
<keyword evidence="16" id="KW-0238">DNA-binding</keyword>
<dbReference type="Pfam" id="PF11781">
    <property type="entry name" value="Zn_ribbon_RRN7"/>
    <property type="match status" value="1"/>
</dbReference>
<evidence type="ECO:0000256" key="13">
    <source>
        <dbReference type="ARBA" id="ARBA00022843"/>
    </source>
</evidence>
<dbReference type="GO" id="GO:0003735">
    <property type="term" value="F:structural constituent of ribosome"/>
    <property type="evidence" value="ECO:0007669"/>
    <property type="project" value="InterPro"/>
</dbReference>
<evidence type="ECO:0000256" key="4">
    <source>
        <dbReference type="ARBA" id="ARBA00006899"/>
    </source>
</evidence>
<dbReference type="InterPro" id="IPR019956">
    <property type="entry name" value="Ubiquitin_dom"/>
</dbReference>
<dbReference type="GO" id="GO:0006412">
    <property type="term" value="P:translation"/>
    <property type="evidence" value="ECO:0007669"/>
    <property type="project" value="InterPro"/>
</dbReference>
<comment type="function">
    <text evidence="21">Component of the ribosome, a large ribonucleoprotein complex responsible for the synthesis of proteins in the cell. The small ribosomal subunit (SSU) binds messenger RNAs (mRNAs) and translates the encoded message by selecting cognate aminoacyl-transfer RNA (tRNA) molecules. The large subunit (LSU) contains the ribosomal catalytic site termed the peptidyl transferase center (PTC), which catalyzes the formation of peptide bonds, thereby polymerizing the amino acids delivered by tRNAs into a polypeptide chain. The nascent polypeptides leave the ribosome through a tunnel in the LSU and interact with protein factors that function in enzymatic processing, targeting, and the membrane insertion of nascent chains at the exit of the ribosomal tunnel. eL40 is essential for translation of a subset of cellular transcripts, including stress response transcripts, such as DDR2.</text>
</comment>
<evidence type="ECO:0000256" key="19">
    <source>
        <dbReference type="ARBA" id="ARBA00023274"/>
    </source>
</evidence>
<dbReference type="FunFam" id="3.10.20.90:FF:000004">
    <property type="entry name" value="Polyubiquitin Ubiquitin"/>
    <property type="match status" value="1"/>
</dbReference>
<keyword evidence="12" id="KW-0862">Zinc</keyword>
<evidence type="ECO:0000256" key="3">
    <source>
        <dbReference type="ARBA" id="ARBA00004604"/>
    </source>
</evidence>
<feature type="compositionally biased region" description="Polar residues" evidence="22">
    <location>
        <begin position="152"/>
        <end position="163"/>
    </location>
</feature>
<dbReference type="GO" id="GO:0005737">
    <property type="term" value="C:cytoplasm"/>
    <property type="evidence" value="ECO:0007669"/>
    <property type="project" value="UniProtKB-SubCell"/>
</dbReference>
<dbReference type="FunFam" id="4.10.1060.50:FF:000001">
    <property type="entry name" value="ubiquitin-60S ribosomal protein L40"/>
    <property type="match status" value="1"/>
</dbReference>
<dbReference type="AlphaFoldDB" id="A0A423X0X6"/>
<dbReference type="CDD" id="cd01803">
    <property type="entry name" value="Ubl_ubiquitin"/>
    <property type="match status" value="1"/>
</dbReference>
<evidence type="ECO:0000256" key="7">
    <source>
        <dbReference type="ARBA" id="ARBA00010570"/>
    </source>
</evidence>
<organism evidence="24 25">
    <name type="scientific">Cytospora schulzeri</name>
    <dbReference type="NCBI Taxonomy" id="448051"/>
    <lineage>
        <taxon>Eukaryota</taxon>
        <taxon>Fungi</taxon>
        <taxon>Dikarya</taxon>
        <taxon>Ascomycota</taxon>
        <taxon>Pezizomycotina</taxon>
        <taxon>Sordariomycetes</taxon>
        <taxon>Sordariomycetidae</taxon>
        <taxon>Diaporthales</taxon>
        <taxon>Cytosporaceae</taxon>
        <taxon>Cytospora</taxon>
    </lineage>
</organism>
<feature type="compositionally biased region" description="Low complexity" evidence="22">
    <location>
        <begin position="164"/>
        <end position="181"/>
    </location>
</feature>
<evidence type="ECO:0000256" key="1">
    <source>
        <dbReference type="ARBA" id="ARBA00002241"/>
    </source>
</evidence>
<dbReference type="Pfam" id="PF20644">
    <property type="entry name" value="Rrn7_cyclin_N"/>
    <property type="match status" value="1"/>
</dbReference>
<evidence type="ECO:0000256" key="8">
    <source>
        <dbReference type="ARBA" id="ARBA00022490"/>
    </source>
</evidence>
<dbReference type="InterPro" id="IPR038587">
    <property type="entry name" value="Ribosomal_eL40_sf"/>
</dbReference>
<evidence type="ECO:0000256" key="18">
    <source>
        <dbReference type="ARBA" id="ARBA00023242"/>
    </source>
</evidence>
<accession>A0A423X0X6</accession>
<dbReference type="GO" id="GO:0042790">
    <property type="term" value="P:nucleolar large rRNA transcription by RNA polymerase I"/>
    <property type="evidence" value="ECO:0007669"/>
    <property type="project" value="TreeGrafter"/>
</dbReference>
<keyword evidence="15" id="KW-0805">Transcription regulation</keyword>
<dbReference type="PANTHER" id="PTHR31576:SF2">
    <property type="entry name" value="TATA BOX-BINDING PROTEIN-ASSOCIATED FACTOR RNA POLYMERASE I SUBUNIT B"/>
    <property type="match status" value="1"/>
</dbReference>
<reference evidence="24 25" key="1">
    <citation type="submission" date="2015-09" db="EMBL/GenBank/DDBJ databases">
        <title>Host preference determinants of Valsa canker pathogens revealed by comparative genomics.</title>
        <authorList>
            <person name="Yin Z."/>
            <person name="Huang L."/>
        </authorList>
    </citation>
    <scope>NUCLEOTIDE SEQUENCE [LARGE SCALE GENOMIC DNA]</scope>
    <source>
        <strain evidence="24 25">03-1</strain>
    </source>
</reference>
<dbReference type="Pfam" id="PF00240">
    <property type="entry name" value="ubiquitin"/>
    <property type="match status" value="1"/>
</dbReference>
<dbReference type="SMART" id="SM00213">
    <property type="entry name" value="UBQ"/>
    <property type="match status" value="1"/>
</dbReference>
<dbReference type="InterPro" id="IPR033599">
    <property type="entry name" value="TAF1B/Rrn7"/>
</dbReference>
<evidence type="ECO:0000256" key="12">
    <source>
        <dbReference type="ARBA" id="ARBA00022833"/>
    </source>
</evidence>
<evidence type="ECO:0000256" key="16">
    <source>
        <dbReference type="ARBA" id="ARBA00023125"/>
    </source>
</evidence>
<comment type="subunit">
    <text evidence="20">Part of the 60S ribosomal subunit.</text>
</comment>
<keyword evidence="9" id="KW-1017">Isopeptide bond</keyword>
<dbReference type="InterPro" id="IPR021752">
    <property type="entry name" value="TF_Rrn7_Zf"/>
</dbReference>
<dbReference type="GO" id="GO:0005840">
    <property type="term" value="C:ribosome"/>
    <property type="evidence" value="ECO:0007669"/>
    <property type="project" value="UniProtKB-KW"/>
</dbReference>
<keyword evidence="17" id="KW-0804">Transcription</keyword>
<dbReference type="STRING" id="356882.A0A423X0X6"/>
<dbReference type="GO" id="GO:1990904">
    <property type="term" value="C:ribonucleoprotein complex"/>
    <property type="evidence" value="ECO:0007669"/>
    <property type="project" value="UniProtKB-KW"/>
</dbReference>
<dbReference type="Proteomes" id="UP000283895">
    <property type="component" value="Unassembled WGS sequence"/>
</dbReference>
<keyword evidence="18" id="KW-0539">Nucleus</keyword>
<evidence type="ECO:0000256" key="15">
    <source>
        <dbReference type="ARBA" id="ARBA00023015"/>
    </source>
</evidence>
<dbReference type="Pfam" id="PF20645">
    <property type="entry name" value="Rrn7_cyclin_C"/>
    <property type="match status" value="1"/>
</dbReference>
<dbReference type="InterPro" id="IPR001975">
    <property type="entry name" value="Ribosomal_eL40_dom"/>
</dbReference>
<keyword evidence="19" id="KW-0687">Ribonucleoprotein</keyword>
<comment type="similarity">
    <text evidence="6">Belongs to the ubiquitin family.</text>
</comment>
<comment type="caution">
    <text evidence="24">The sequence shown here is derived from an EMBL/GenBank/DDBJ whole genome shotgun (WGS) entry which is preliminary data.</text>
</comment>
<keyword evidence="14" id="KW-0689">Ribosomal protein</keyword>
<keyword evidence="10" id="KW-0479">Metal-binding</keyword>
<evidence type="ECO:0000313" key="25">
    <source>
        <dbReference type="Proteomes" id="UP000283895"/>
    </source>
</evidence>
<comment type="similarity">
    <text evidence="7">In the C-terminal section; belongs to the eukaryotic ribosomal protein eL40 family.</text>
</comment>
<comment type="subcellular location">
    <subcellularLocation>
        <location evidence="2">Cytoplasm</location>
    </subcellularLocation>
    <subcellularLocation>
        <location evidence="3">Nucleus</location>
        <location evidence="3">Nucleolus</location>
    </subcellularLocation>
</comment>
<dbReference type="InterPro" id="IPR000626">
    <property type="entry name" value="Ubiquitin-like_dom"/>
</dbReference>
<comment type="function">
    <text evidence="1">Component of the 60S subunit of the ribosome.</text>
</comment>
<proteinExistence type="inferred from homology"/>
<dbReference type="GO" id="GO:0070860">
    <property type="term" value="C:RNA polymerase I core factor complex"/>
    <property type="evidence" value="ECO:0007669"/>
    <property type="project" value="InterPro"/>
</dbReference>
<keyword evidence="13" id="KW-0832">Ubl conjugation</keyword>
<keyword evidence="8" id="KW-0963">Cytoplasm</keyword>
<comment type="similarity">
    <text evidence="4">Belongs to the RRN7/TAF1B family.</text>
</comment>
<evidence type="ECO:0000256" key="10">
    <source>
        <dbReference type="ARBA" id="ARBA00022723"/>
    </source>
</evidence>
<evidence type="ECO:0000256" key="11">
    <source>
        <dbReference type="ARBA" id="ARBA00022771"/>
    </source>
</evidence>
<dbReference type="Gene3D" id="3.10.20.90">
    <property type="entry name" value="Phosphatidylinositol 3-kinase Catalytic Subunit, Chain A, domain 1"/>
    <property type="match status" value="1"/>
</dbReference>
<dbReference type="EMBL" id="LKEA01000004">
    <property type="protein sequence ID" value="ROW09403.1"/>
    <property type="molecule type" value="Genomic_DNA"/>
</dbReference>
<sequence length="690" mass="79416">MTGRRKGKELHRFPFGERCDECRAKRWYAESGFRYCQNGHRIEGYIEVDNDDDDNFGQVKGKVARKQREAREKAARHLSGNAARELYLECLQLVLRKQAWWLVHEQKLPPELETVVRDLWDLRIRNFAGLRRATDETDAESGAESGLDSGTELFSSQAGSESDASTATTRTTASRARSWTSEPGQDWNLPGLFHCLALCYLGCLSLSLPVRVGHIYNWAKNDQLLFLGAFDEVPSEMTVRLPGAYHRALMVKHTSFQGGELHQAVLELILEYHLNYDMVFPPLNTPLLLLHYLRELALPAEVYVHVRAMTRLLHVEFAFNMRRKRFKLLDHPDILLISCVVFATKLLYPFDGEERPPVSYRDPTSIQIDWNKWRQLMRDESSEGLERRDINKLQPDDAWTISDRKIDDYLDWYEETQIKTGTETLELRELFPLAGRRRQNLRKELTEEEVDERLKTAQSFVKSVKPEQGGWAKRAGEDHAVYRSAEEMPEIAQAFYGKAAELSGLSFGKLVKAVQALEVRVHRWSVHERKVVQEADELPDNDLGTVTFTHSKVKPLRREAVKMQIFVKTLTGKTITLEVESSDTIDNVKSKIQDKEGIPPDQQRLIFAGKQLEDGRTLSDYNIQKESTLHLVLRLRGGLIEPSLKALASKFNCDKMICRKCYARLPPRATNCRKRKCGHTNQLRPKKKLK</sequence>